<dbReference type="Pfam" id="PF01479">
    <property type="entry name" value="S4"/>
    <property type="match status" value="1"/>
</dbReference>
<dbReference type="InterPro" id="IPR020094">
    <property type="entry name" value="TruA/RsuA/RluB/E/F_N"/>
</dbReference>
<evidence type="ECO:0000256" key="4">
    <source>
        <dbReference type="RuleBase" id="RU003887"/>
    </source>
</evidence>
<comment type="caution">
    <text evidence="6">The sequence shown here is derived from an EMBL/GenBank/DDBJ whole genome shotgun (WGS) entry which is preliminary data.</text>
</comment>
<dbReference type="SUPFAM" id="SSF55174">
    <property type="entry name" value="Alpha-L RNA-binding motif"/>
    <property type="match status" value="1"/>
</dbReference>
<reference evidence="6 7" key="1">
    <citation type="submission" date="2010-10" db="EMBL/GenBank/DDBJ databases">
        <authorList>
            <consortium name="The Broad Institute Genome Sequencing Platform"/>
            <person name="Ward D."/>
            <person name="Earl A."/>
            <person name="Feldgarden M."/>
            <person name="Young S.K."/>
            <person name="Gargeya S."/>
            <person name="Zeng Q."/>
            <person name="Alvarado L."/>
            <person name="Berlin A."/>
            <person name="Bochicchio J."/>
            <person name="Chapman S.B."/>
            <person name="Chen Z."/>
            <person name="Freedman E."/>
            <person name="Gellesch M."/>
            <person name="Goldberg J."/>
            <person name="Griggs A."/>
            <person name="Gujja S."/>
            <person name="Heilman E."/>
            <person name="Heiman D."/>
            <person name="Howarth C."/>
            <person name="Mehta T."/>
            <person name="Neiman D."/>
            <person name="Pearson M."/>
            <person name="Roberts A."/>
            <person name="Saif S."/>
            <person name="Shea T."/>
            <person name="Shenoy N."/>
            <person name="Sisk P."/>
            <person name="Stolte C."/>
            <person name="Sykes S."/>
            <person name="White J."/>
            <person name="Yandava C."/>
            <person name="Allen-Vercoe E."/>
            <person name="Sibley C."/>
            <person name="Ambrose C.E."/>
            <person name="Strauss J."/>
            <person name="Daigneault M."/>
            <person name="Haas B."/>
            <person name="Nusbaum C."/>
            <person name="Birren B."/>
        </authorList>
    </citation>
    <scope>NUCLEOTIDE SEQUENCE [LARGE SCALE GENOMIC DNA]</scope>
    <source>
        <strain evidence="6 7">3_1_6</strain>
    </source>
</reference>
<dbReference type="InterPro" id="IPR006145">
    <property type="entry name" value="PsdUridine_synth_RsuA/RluA"/>
</dbReference>
<keyword evidence="2 4" id="KW-0413">Isomerase</keyword>
<dbReference type="InterPro" id="IPR020103">
    <property type="entry name" value="PsdUridine_synth_cat_dom_sf"/>
</dbReference>
<dbReference type="PANTHER" id="PTHR47683">
    <property type="entry name" value="PSEUDOURIDINE SYNTHASE FAMILY PROTEIN-RELATED"/>
    <property type="match status" value="1"/>
</dbReference>
<dbReference type="GO" id="GO:0000455">
    <property type="term" value="P:enzyme-directed rRNA pseudouridine synthesis"/>
    <property type="evidence" value="ECO:0007669"/>
    <property type="project" value="UniProtKB-ARBA"/>
</dbReference>
<dbReference type="FunFam" id="3.10.290.10:FF:000003">
    <property type="entry name" value="Pseudouridine synthase"/>
    <property type="match status" value="1"/>
</dbReference>
<dbReference type="PROSITE" id="PS01149">
    <property type="entry name" value="PSI_RSU"/>
    <property type="match status" value="1"/>
</dbReference>
<dbReference type="GeneID" id="78085487"/>
<dbReference type="Proteomes" id="UP000006034">
    <property type="component" value="Unassembled WGS sequence"/>
</dbReference>
<dbReference type="InterPro" id="IPR036986">
    <property type="entry name" value="S4_RNA-bd_sf"/>
</dbReference>
<dbReference type="Gene3D" id="3.10.290.10">
    <property type="entry name" value="RNA-binding S4 domain"/>
    <property type="match status" value="1"/>
</dbReference>
<dbReference type="AlphaFoldDB" id="E5Y830"/>
<dbReference type="EMBL" id="ADCP02000001">
    <property type="protein sequence ID" value="EFV43837.1"/>
    <property type="molecule type" value="Genomic_DNA"/>
</dbReference>
<dbReference type="HOGENOM" id="CLU_024979_1_2_7"/>
<reference evidence="6 7" key="2">
    <citation type="submission" date="2013-04" db="EMBL/GenBank/DDBJ databases">
        <title>The Genome Sequence of Bilophila wadsworthia 3_1_6.</title>
        <authorList>
            <consortium name="The Broad Institute Genomics Platform"/>
            <person name="Earl A."/>
            <person name="Ward D."/>
            <person name="Feldgarden M."/>
            <person name="Gevers D."/>
            <person name="Sibley C."/>
            <person name="Strauss J."/>
            <person name="Allen-Vercoe E."/>
            <person name="Walker B."/>
            <person name="Young S."/>
            <person name="Zeng Q."/>
            <person name="Gargeya S."/>
            <person name="Fitzgerald M."/>
            <person name="Haas B."/>
            <person name="Abouelleil A."/>
            <person name="Allen A.W."/>
            <person name="Alvarado L."/>
            <person name="Arachchi H.M."/>
            <person name="Berlin A.M."/>
            <person name="Chapman S.B."/>
            <person name="Gainer-Dewar J."/>
            <person name="Goldberg J."/>
            <person name="Griggs A."/>
            <person name="Gujja S."/>
            <person name="Hansen M."/>
            <person name="Howarth C."/>
            <person name="Imamovic A."/>
            <person name="Ireland A."/>
            <person name="Larimer J."/>
            <person name="McCowan C."/>
            <person name="Murphy C."/>
            <person name="Pearson M."/>
            <person name="Poon T.W."/>
            <person name="Priest M."/>
            <person name="Roberts A."/>
            <person name="Saif S."/>
            <person name="Shea T."/>
            <person name="Sisk P."/>
            <person name="Sykes S."/>
            <person name="Wortman J."/>
            <person name="Nusbaum C."/>
            <person name="Birren B."/>
        </authorList>
    </citation>
    <scope>NUCLEOTIDE SEQUENCE [LARGE SCALE GENOMIC DNA]</scope>
    <source>
        <strain evidence="6 7">3_1_6</strain>
    </source>
</reference>
<evidence type="ECO:0000259" key="5">
    <source>
        <dbReference type="SMART" id="SM00363"/>
    </source>
</evidence>
<evidence type="ECO:0000256" key="3">
    <source>
        <dbReference type="PROSITE-ProRule" id="PRU00182"/>
    </source>
</evidence>
<accession>E5Y830</accession>
<dbReference type="InterPro" id="IPR018496">
    <property type="entry name" value="PsdUridine_synth_RsuA/RluB_CS"/>
</dbReference>
<dbReference type="CDD" id="cd02870">
    <property type="entry name" value="PseudoU_synth_RsuA_like"/>
    <property type="match status" value="1"/>
</dbReference>
<dbReference type="GO" id="GO:0003723">
    <property type="term" value="F:RNA binding"/>
    <property type="evidence" value="ECO:0007669"/>
    <property type="project" value="UniProtKB-KW"/>
</dbReference>
<evidence type="ECO:0000256" key="2">
    <source>
        <dbReference type="ARBA" id="ARBA00023235"/>
    </source>
</evidence>
<dbReference type="InterPro" id="IPR002942">
    <property type="entry name" value="S4_RNA-bd"/>
</dbReference>
<dbReference type="SUPFAM" id="SSF55120">
    <property type="entry name" value="Pseudouridine synthase"/>
    <property type="match status" value="1"/>
</dbReference>
<dbReference type="InterPro" id="IPR000748">
    <property type="entry name" value="PsdUridine_synth_RsuA/RluB/E/F"/>
</dbReference>
<dbReference type="CDD" id="cd00165">
    <property type="entry name" value="S4"/>
    <property type="match status" value="1"/>
</dbReference>
<dbReference type="STRING" id="563192.HMPREF0179_02345"/>
<dbReference type="InterPro" id="IPR050343">
    <property type="entry name" value="RsuA_PseudoU_synthase"/>
</dbReference>
<dbReference type="eggNOG" id="COG1187">
    <property type="taxonomic scope" value="Bacteria"/>
</dbReference>
<name>E5Y830_BILW3</name>
<dbReference type="EC" id="5.4.99.-" evidence="4"/>
<comment type="similarity">
    <text evidence="1 4">Belongs to the pseudouridine synthase RsuA family.</text>
</comment>
<dbReference type="Pfam" id="PF00849">
    <property type="entry name" value="PseudoU_synth_2"/>
    <property type="match status" value="1"/>
</dbReference>
<keyword evidence="3" id="KW-0694">RNA-binding</keyword>
<dbReference type="PANTHER" id="PTHR47683:SF2">
    <property type="entry name" value="RNA-BINDING S4 DOMAIN-CONTAINING PROTEIN"/>
    <property type="match status" value="1"/>
</dbReference>
<dbReference type="RefSeq" id="WP_005028180.1">
    <property type="nucleotide sequence ID" value="NZ_KE150238.1"/>
</dbReference>
<sequence>MEKTVRINKALADAGVCSRRRADELIAAGRVSVNGEPVASPGLQVTPGTDKLEVDGKPVQPIAQAPCYLLLNKPVRVVSTAYDPEGRTTVLDLVPAKWKARRLYPAGRLDFFSEGLVLLTDDGELTNRVVHPRHHMPRVYHVLIRGGVSDRALEVMRKGMTLAEGEKLAPVEIRVLPGQVHDLSGVSRNAGPPAGQRGTLLEMTLHQGLNRQIRRMCRDLHLTILRLVRVAQGPLRLGVMKPGEARELTPAEVAALKKAVEM</sequence>
<dbReference type="PROSITE" id="PS50889">
    <property type="entry name" value="S4"/>
    <property type="match status" value="1"/>
</dbReference>
<evidence type="ECO:0000313" key="6">
    <source>
        <dbReference type="EMBL" id="EFV43837.1"/>
    </source>
</evidence>
<organism evidence="6 7">
    <name type="scientific">Bilophila wadsworthia (strain 3_1_6)</name>
    <dbReference type="NCBI Taxonomy" id="563192"/>
    <lineage>
        <taxon>Bacteria</taxon>
        <taxon>Pseudomonadati</taxon>
        <taxon>Thermodesulfobacteriota</taxon>
        <taxon>Desulfovibrionia</taxon>
        <taxon>Desulfovibrionales</taxon>
        <taxon>Desulfovibrionaceae</taxon>
        <taxon>Bilophila</taxon>
    </lineage>
</organism>
<dbReference type="GO" id="GO:0120159">
    <property type="term" value="F:rRNA pseudouridine synthase activity"/>
    <property type="evidence" value="ECO:0007669"/>
    <property type="project" value="UniProtKB-ARBA"/>
</dbReference>
<dbReference type="NCBIfam" id="TIGR00093">
    <property type="entry name" value="pseudouridine synthase"/>
    <property type="match status" value="1"/>
</dbReference>
<evidence type="ECO:0000313" key="7">
    <source>
        <dbReference type="Proteomes" id="UP000006034"/>
    </source>
</evidence>
<keyword evidence="7" id="KW-1185">Reference proteome</keyword>
<feature type="domain" description="RNA-binding S4" evidence="5">
    <location>
        <begin position="5"/>
        <end position="66"/>
    </location>
</feature>
<dbReference type="Gene3D" id="3.30.70.1560">
    <property type="entry name" value="Alpha-L RNA-binding motif"/>
    <property type="match status" value="1"/>
</dbReference>
<protein>
    <recommendedName>
        <fullName evidence="4">Pseudouridine synthase</fullName>
        <ecNumber evidence="4">5.4.99.-</ecNumber>
    </recommendedName>
</protein>
<dbReference type="OrthoDB" id="9807213at2"/>
<dbReference type="InterPro" id="IPR042092">
    <property type="entry name" value="PsdUridine_s_RsuA/RluB/E/F_cat"/>
</dbReference>
<dbReference type="Gene3D" id="3.30.70.580">
    <property type="entry name" value="Pseudouridine synthase I, catalytic domain, N-terminal subdomain"/>
    <property type="match status" value="1"/>
</dbReference>
<gene>
    <name evidence="6" type="ORF">HMPREF0179_02345</name>
</gene>
<proteinExistence type="inferred from homology"/>
<dbReference type="SMART" id="SM00363">
    <property type="entry name" value="S4"/>
    <property type="match status" value="1"/>
</dbReference>
<evidence type="ECO:0000256" key="1">
    <source>
        <dbReference type="ARBA" id="ARBA00008348"/>
    </source>
</evidence>